<feature type="transmembrane region" description="Helical" evidence="5">
    <location>
        <begin position="369"/>
        <end position="390"/>
    </location>
</feature>
<feature type="transmembrane region" description="Helical" evidence="5">
    <location>
        <begin position="446"/>
        <end position="467"/>
    </location>
</feature>
<feature type="transmembrane region" description="Helical" evidence="5">
    <location>
        <begin position="344"/>
        <end position="363"/>
    </location>
</feature>
<dbReference type="PANTHER" id="PTHR21576:SF158">
    <property type="entry name" value="RIBOSOMAL RNA-PROCESSING PROTEIN 12-LIKE CONSERVED DOMAIN-CONTAINING PROTEIN"/>
    <property type="match status" value="1"/>
</dbReference>
<dbReference type="Pfam" id="PF07690">
    <property type="entry name" value="MFS_1"/>
    <property type="match status" value="1"/>
</dbReference>
<evidence type="ECO:0000256" key="4">
    <source>
        <dbReference type="ARBA" id="ARBA00023136"/>
    </source>
</evidence>
<dbReference type="GO" id="GO:0022857">
    <property type="term" value="F:transmembrane transporter activity"/>
    <property type="evidence" value="ECO:0007669"/>
    <property type="project" value="InterPro"/>
</dbReference>
<comment type="caution">
    <text evidence="6">The sequence shown here is derived from an EMBL/GenBank/DDBJ whole genome shotgun (WGS) entry which is preliminary data.</text>
</comment>
<reference evidence="6 7" key="1">
    <citation type="journal article" date="2018" name="Genome Biol. Evol.">
        <title>Multiple Roots of Fruiting Body Formation in Amoebozoa.</title>
        <authorList>
            <person name="Hillmann F."/>
            <person name="Forbes G."/>
            <person name="Novohradska S."/>
            <person name="Ferling I."/>
            <person name="Riege K."/>
            <person name="Groth M."/>
            <person name="Westermann M."/>
            <person name="Marz M."/>
            <person name="Spaller T."/>
            <person name="Winckler T."/>
            <person name="Schaap P."/>
            <person name="Glockner G."/>
        </authorList>
    </citation>
    <scope>NUCLEOTIDE SEQUENCE [LARGE SCALE GENOMIC DNA]</scope>
    <source>
        <strain evidence="6 7">Jena</strain>
    </source>
</reference>
<feature type="transmembrane region" description="Helical" evidence="5">
    <location>
        <begin position="75"/>
        <end position="93"/>
    </location>
</feature>
<evidence type="ECO:0000313" key="7">
    <source>
        <dbReference type="Proteomes" id="UP000241769"/>
    </source>
</evidence>
<organism evidence="6 7">
    <name type="scientific">Planoprotostelium fungivorum</name>
    <dbReference type="NCBI Taxonomy" id="1890364"/>
    <lineage>
        <taxon>Eukaryota</taxon>
        <taxon>Amoebozoa</taxon>
        <taxon>Evosea</taxon>
        <taxon>Variosea</taxon>
        <taxon>Cavosteliida</taxon>
        <taxon>Cavosteliaceae</taxon>
        <taxon>Planoprotostelium</taxon>
    </lineage>
</organism>
<evidence type="ECO:0000256" key="2">
    <source>
        <dbReference type="ARBA" id="ARBA00022692"/>
    </source>
</evidence>
<keyword evidence="2 5" id="KW-0812">Transmembrane</keyword>
<dbReference type="OrthoDB" id="410267at2759"/>
<dbReference type="STRING" id="1890364.A0A2P6NR60"/>
<dbReference type="Proteomes" id="UP000241769">
    <property type="component" value="Unassembled WGS sequence"/>
</dbReference>
<feature type="transmembrane region" description="Helical" evidence="5">
    <location>
        <begin position="270"/>
        <end position="293"/>
    </location>
</feature>
<feature type="transmembrane region" description="Helical" evidence="5">
    <location>
        <begin position="45"/>
        <end position="68"/>
    </location>
</feature>
<dbReference type="EMBL" id="MDYQ01000031">
    <property type="protein sequence ID" value="PRP86449.1"/>
    <property type="molecule type" value="Genomic_DNA"/>
</dbReference>
<dbReference type="PANTHER" id="PTHR21576">
    <property type="entry name" value="UNCHARACTERIZED NODULIN-LIKE PROTEIN"/>
    <property type="match status" value="1"/>
</dbReference>
<dbReference type="InParanoid" id="A0A2P6NR60"/>
<evidence type="ECO:0000313" key="6">
    <source>
        <dbReference type="EMBL" id="PRP86449.1"/>
    </source>
</evidence>
<proteinExistence type="predicted"/>
<dbReference type="AlphaFoldDB" id="A0A2P6NR60"/>
<dbReference type="SUPFAM" id="SSF103473">
    <property type="entry name" value="MFS general substrate transporter"/>
    <property type="match status" value="1"/>
</dbReference>
<evidence type="ECO:0000256" key="1">
    <source>
        <dbReference type="ARBA" id="ARBA00004141"/>
    </source>
</evidence>
<keyword evidence="7" id="KW-1185">Reference proteome</keyword>
<evidence type="ECO:0000256" key="5">
    <source>
        <dbReference type="SAM" id="Phobius"/>
    </source>
</evidence>
<feature type="transmembrane region" description="Helical" evidence="5">
    <location>
        <begin position="313"/>
        <end position="332"/>
    </location>
</feature>
<keyword evidence="4 5" id="KW-0472">Membrane</keyword>
<feature type="transmembrane region" description="Helical" evidence="5">
    <location>
        <begin position="402"/>
        <end position="426"/>
    </location>
</feature>
<feature type="transmembrane region" description="Helical" evidence="5">
    <location>
        <begin position="137"/>
        <end position="157"/>
    </location>
</feature>
<dbReference type="GO" id="GO:0016020">
    <property type="term" value="C:membrane"/>
    <property type="evidence" value="ECO:0007669"/>
    <property type="project" value="UniProtKB-SubCell"/>
</dbReference>
<protein>
    <recommendedName>
        <fullName evidence="8">Nodulin-like domain-containing protein</fullName>
    </recommendedName>
</protein>
<dbReference type="Gene3D" id="1.20.1250.20">
    <property type="entry name" value="MFS general substrate transporter like domains"/>
    <property type="match status" value="1"/>
</dbReference>
<sequence>MRFPQYPRWLTLLAGCLYILGSASGTLWGAFSPFIKERLGFSQSVMNYAVTANLVGGGLLAFPVGMFYDKCGPRPTILLSWILFTISLSYYIWETQDTSRSSSMATIFVTGLSGVALGAMFPAAIGPSMSNFPASKGLVGALVSSLFTVSAGLFSQINEWVLKNDITKLWIVLICWLFGVCLFAIIFTNILEEKKPYHRLSFDDDRADDRRHHSSLMGKSINQDEEEEKSLLKAAREEEEADLSLENHVAVEEDIEFLQKQLPNLNSFQILLTVNFWVLSLSFFVFQGVSNLILYEMGDIVISQGGEKKNINFFITTYSITNCVTTLISGFISDRVRYRFHPPGFICIAVMFCGGGCVLLSIWGYKVLLYATMAIAINNGICWSVLPSIVSEMWGFPNFGSNNAVAGLSAALGSYILPNVVAGHFYNKYSKDGGITCFGPECFRETWIICSAFCLAALISSMALYYFSRNTYKLRVAIRNSIRSSRHKSDMK</sequence>
<comment type="subcellular location">
    <subcellularLocation>
        <location evidence="1">Membrane</location>
        <topology evidence="1">Multi-pass membrane protein</topology>
    </subcellularLocation>
</comment>
<feature type="transmembrane region" description="Helical" evidence="5">
    <location>
        <begin position="105"/>
        <end position="125"/>
    </location>
</feature>
<dbReference type="InterPro" id="IPR011701">
    <property type="entry name" value="MFS"/>
</dbReference>
<feature type="transmembrane region" description="Helical" evidence="5">
    <location>
        <begin position="169"/>
        <end position="191"/>
    </location>
</feature>
<accession>A0A2P6NR60</accession>
<dbReference type="InterPro" id="IPR036259">
    <property type="entry name" value="MFS_trans_sf"/>
</dbReference>
<evidence type="ECO:0000256" key="3">
    <source>
        <dbReference type="ARBA" id="ARBA00022989"/>
    </source>
</evidence>
<evidence type="ECO:0008006" key="8">
    <source>
        <dbReference type="Google" id="ProtNLM"/>
    </source>
</evidence>
<keyword evidence="3 5" id="KW-1133">Transmembrane helix</keyword>
<gene>
    <name evidence="6" type="ORF">PROFUN_05368</name>
</gene>
<name>A0A2P6NR60_9EUKA</name>